<sequence length="209" mass="23341">MVDIIPGILEQEWEMIEERLRLVTGLVEWVQIDVADNTLIPNTTFLDFAKFKAYSDKLSLEAHFMVANPEKYIKAAADAGFKRLIVHVEAHDPRLFLDQVKYEDVEVGVALDGPTEFETIEPFLEEVDVVEVMMVEAGFAGGTFLPECVEKIKSIHSYLPDLPIEVSGGMTEKTARLVTEAGASRLVVNSFLFNNPGNIKSVLEQLRAV</sequence>
<reference evidence="3 4" key="1">
    <citation type="journal article" date="2016" name="Nat. Commun.">
        <title>Thousands of microbial genomes shed light on interconnected biogeochemical processes in an aquifer system.</title>
        <authorList>
            <person name="Anantharaman K."/>
            <person name="Brown C.T."/>
            <person name="Hug L.A."/>
            <person name="Sharon I."/>
            <person name="Castelle C.J."/>
            <person name="Probst A.J."/>
            <person name="Thomas B.C."/>
            <person name="Singh A."/>
            <person name="Wilkins M.J."/>
            <person name="Karaoz U."/>
            <person name="Brodie E.L."/>
            <person name="Williams K.H."/>
            <person name="Hubbard S.S."/>
            <person name="Banfield J.F."/>
        </authorList>
    </citation>
    <scope>NUCLEOTIDE SEQUENCE [LARGE SCALE GENOMIC DNA]</scope>
</reference>
<evidence type="ECO:0008006" key="5">
    <source>
        <dbReference type="Google" id="ProtNLM"/>
    </source>
</evidence>
<dbReference type="InterPro" id="IPR000056">
    <property type="entry name" value="Ribul_P_3_epim-like"/>
</dbReference>
<dbReference type="SUPFAM" id="SSF51366">
    <property type="entry name" value="Ribulose-phoshate binding barrel"/>
    <property type="match status" value="1"/>
</dbReference>
<dbReference type="InterPro" id="IPR011060">
    <property type="entry name" value="RibuloseP-bd_barrel"/>
</dbReference>
<proteinExistence type="predicted"/>
<dbReference type="Gene3D" id="3.20.20.70">
    <property type="entry name" value="Aldolase class I"/>
    <property type="match status" value="1"/>
</dbReference>
<evidence type="ECO:0000313" key="4">
    <source>
        <dbReference type="Proteomes" id="UP000176186"/>
    </source>
</evidence>
<dbReference type="InterPro" id="IPR013785">
    <property type="entry name" value="Aldolase_TIM"/>
</dbReference>
<organism evidence="3 4">
    <name type="scientific">Candidatus Gottesmanbacteria bacterium RIFOXYB1_FULL_47_11</name>
    <dbReference type="NCBI Taxonomy" id="1798401"/>
    <lineage>
        <taxon>Bacteria</taxon>
        <taxon>Candidatus Gottesmaniibacteriota</taxon>
    </lineage>
</organism>
<dbReference type="GO" id="GO:0005975">
    <property type="term" value="P:carbohydrate metabolic process"/>
    <property type="evidence" value="ECO:0007669"/>
    <property type="project" value="InterPro"/>
</dbReference>
<evidence type="ECO:0000256" key="2">
    <source>
        <dbReference type="ARBA" id="ARBA00023235"/>
    </source>
</evidence>
<dbReference type="Pfam" id="PF00834">
    <property type="entry name" value="Ribul_P_3_epim"/>
    <property type="match status" value="1"/>
</dbReference>
<evidence type="ECO:0000313" key="3">
    <source>
        <dbReference type="EMBL" id="OGG35502.1"/>
    </source>
</evidence>
<dbReference type="GO" id="GO:0016857">
    <property type="term" value="F:racemase and epimerase activity, acting on carbohydrates and derivatives"/>
    <property type="evidence" value="ECO:0007669"/>
    <property type="project" value="InterPro"/>
</dbReference>
<dbReference type="AlphaFoldDB" id="A0A1F6BFE6"/>
<dbReference type="EMBL" id="MFKE01000014">
    <property type="protein sequence ID" value="OGG35502.1"/>
    <property type="molecule type" value="Genomic_DNA"/>
</dbReference>
<comment type="caution">
    <text evidence="3">The sequence shown here is derived from an EMBL/GenBank/DDBJ whole genome shotgun (WGS) entry which is preliminary data.</text>
</comment>
<keyword evidence="2" id="KW-0413">Isomerase</keyword>
<name>A0A1F6BFE6_9BACT</name>
<evidence type="ECO:0000256" key="1">
    <source>
        <dbReference type="ARBA" id="ARBA00022723"/>
    </source>
</evidence>
<protein>
    <recommendedName>
        <fullName evidence="5">Ribulose-phosphate 3-epimerase</fullName>
    </recommendedName>
</protein>
<dbReference type="PANTHER" id="PTHR11749">
    <property type="entry name" value="RIBULOSE-5-PHOSPHATE-3-EPIMERASE"/>
    <property type="match status" value="1"/>
</dbReference>
<keyword evidence="1" id="KW-0479">Metal-binding</keyword>
<dbReference type="STRING" id="1798401.A2363_05250"/>
<dbReference type="GO" id="GO:0046872">
    <property type="term" value="F:metal ion binding"/>
    <property type="evidence" value="ECO:0007669"/>
    <property type="project" value="UniProtKB-KW"/>
</dbReference>
<gene>
    <name evidence="3" type="ORF">A2363_05250</name>
</gene>
<accession>A0A1F6BFE6</accession>
<dbReference type="Proteomes" id="UP000176186">
    <property type="component" value="Unassembled WGS sequence"/>
</dbReference>